<organism evidence="9 10">
    <name type="scientific">Scylla paramamosain</name>
    <name type="common">Mud crab</name>
    <dbReference type="NCBI Taxonomy" id="85552"/>
    <lineage>
        <taxon>Eukaryota</taxon>
        <taxon>Metazoa</taxon>
        <taxon>Ecdysozoa</taxon>
        <taxon>Arthropoda</taxon>
        <taxon>Crustacea</taxon>
        <taxon>Multicrustacea</taxon>
        <taxon>Malacostraca</taxon>
        <taxon>Eumalacostraca</taxon>
        <taxon>Eucarida</taxon>
        <taxon>Decapoda</taxon>
        <taxon>Pleocyemata</taxon>
        <taxon>Brachyura</taxon>
        <taxon>Eubrachyura</taxon>
        <taxon>Portunoidea</taxon>
        <taxon>Portunidae</taxon>
        <taxon>Portuninae</taxon>
        <taxon>Scylla</taxon>
    </lineage>
</organism>
<dbReference type="EMBL" id="JARAKH010000022">
    <property type="protein sequence ID" value="KAK8392419.1"/>
    <property type="molecule type" value="Genomic_DNA"/>
</dbReference>
<reference evidence="9 10" key="1">
    <citation type="submission" date="2023-03" db="EMBL/GenBank/DDBJ databases">
        <title>High-quality genome of Scylla paramamosain provides insights in environmental adaptation.</title>
        <authorList>
            <person name="Zhang L."/>
        </authorList>
    </citation>
    <scope>NUCLEOTIDE SEQUENCE [LARGE SCALE GENOMIC DNA]</scope>
    <source>
        <strain evidence="9">LZ_2023a</strain>
        <tissue evidence="9">Muscle</tissue>
    </source>
</reference>
<comment type="pathway">
    <text evidence="2">Purine metabolism; urate degradation; (S)-allantoin from urate: step 3/3.</text>
</comment>
<feature type="compositionally biased region" description="Basic residues" evidence="7">
    <location>
        <begin position="20"/>
        <end position="32"/>
    </location>
</feature>
<name>A0AAW0TXB7_SCYPA</name>
<dbReference type="GO" id="GO:0006144">
    <property type="term" value="P:purine nucleobase metabolic process"/>
    <property type="evidence" value="ECO:0007669"/>
    <property type="project" value="UniProtKB-KW"/>
</dbReference>
<dbReference type="InterPro" id="IPR036778">
    <property type="entry name" value="OHCU_decarboxylase_sf"/>
</dbReference>
<accession>A0AAW0TXB7</accession>
<dbReference type="Gene3D" id="1.10.3330.10">
    <property type="entry name" value="Oxo-4-hydroxy-4-carboxy-5-ureidoimidazoline decarboxylase"/>
    <property type="match status" value="1"/>
</dbReference>
<protein>
    <recommendedName>
        <fullName evidence="3">2-oxo-4-hydroxy-4-carboxy-5-ureidoimidazoline decarboxylase</fullName>
        <ecNumber evidence="3">4.1.1.97</ecNumber>
    </recommendedName>
</protein>
<dbReference type="GO" id="GO:0019628">
    <property type="term" value="P:urate catabolic process"/>
    <property type="evidence" value="ECO:0007669"/>
    <property type="project" value="TreeGrafter"/>
</dbReference>
<evidence type="ECO:0000256" key="1">
    <source>
        <dbReference type="ARBA" id="ARBA00001163"/>
    </source>
</evidence>
<evidence type="ECO:0000259" key="8">
    <source>
        <dbReference type="Pfam" id="PF09349"/>
    </source>
</evidence>
<comment type="catalytic activity">
    <reaction evidence="1">
        <text>5-hydroxy-2-oxo-4-ureido-2,5-dihydro-1H-imidazole-5-carboxylate + H(+) = (S)-allantoin + CO2</text>
        <dbReference type="Rhea" id="RHEA:26301"/>
        <dbReference type="ChEBI" id="CHEBI:15378"/>
        <dbReference type="ChEBI" id="CHEBI:15678"/>
        <dbReference type="ChEBI" id="CHEBI:16526"/>
        <dbReference type="ChEBI" id="CHEBI:58639"/>
        <dbReference type="EC" id="4.1.1.97"/>
    </reaction>
</comment>
<keyword evidence="5" id="KW-0210">Decarboxylase</keyword>
<keyword evidence="6" id="KW-0456">Lyase</keyword>
<dbReference type="Proteomes" id="UP001487740">
    <property type="component" value="Unassembled WGS sequence"/>
</dbReference>
<sequence length="202" mass="22732">MFEGGGGREGQCPRGTGLVSHKRSGNPRRARSLRAASGFRVQTASRDRVSCAACVVCVTSQEAPFLEPQTHACRDVLFCRPASKERTRGHPAKPGTDRQSLHPRETRSRGSLIRSRGAWGLHDLTKEERSMLDSLNNDYYRKFGFPFVICVRLNRKEAIQQKLAKRLHSTAAMELHTGIEEVKKIVLLRLRNLVIEKLDSKL</sequence>
<dbReference type="AlphaFoldDB" id="A0AAW0TXB7"/>
<dbReference type="InterPro" id="IPR018020">
    <property type="entry name" value="OHCU_decarboxylase"/>
</dbReference>
<dbReference type="PANTHER" id="PTHR43466:SF1">
    <property type="entry name" value="2-OXO-4-HYDROXY-4-CARBOXY-5-UREIDOIMIDAZOLINE DECARBOXYLASE-RELATED"/>
    <property type="match status" value="1"/>
</dbReference>
<evidence type="ECO:0000256" key="6">
    <source>
        <dbReference type="ARBA" id="ARBA00023239"/>
    </source>
</evidence>
<keyword evidence="4" id="KW-0659">Purine metabolism</keyword>
<evidence type="ECO:0000256" key="5">
    <source>
        <dbReference type="ARBA" id="ARBA00022793"/>
    </source>
</evidence>
<dbReference type="GO" id="GO:0005777">
    <property type="term" value="C:peroxisome"/>
    <property type="evidence" value="ECO:0007669"/>
    <property type="project" value="TreeGrafter"/>
</dbReference>
<feature type="domain" description="Oxo-4-hydroxy-4-carboxy-5-ureidoimidazoline decarboxylase" evidence="8">
    <location>
        <begin position="118"/>
        <end position="191"/>
    </location>
</feature>
<evidence type="ECO:0000313" key="10">
    <source>
        <dbReference type="Proteomes" id="UP001487740"/>
    </source>
</evidence>
<dbReference type="SUPFAM" id="SSF158694">
    <property type="entry name" value="UraD-Like"/>
    <property type="match status" value="1"/>
</dbReference>
<proteinExistence type="predicted"/>
<feature type="region of interest" description="Disordered" evidence="7">
    <location>
        <begin position="84"/>
        <end position="112"/>
    </location>
</feature>
<dbReference type="PANTHER" id="PTHR43466">
    <property type="entry name" value="2-OXO-4-HYDROXY-4-CARBOXY-5-UREIDOIMIDAZOLINE DECARBOXYLASE-RELATED"/>
    <property type="match status" value="1"/>
</dbReference>
<keyword evidence="10" id="KW-1185">Reference proteome</keyword>
<evidence type="ECO:0000256" key="2">
    <source>
        <dbReference type="ARBA" id="ARBA00004754"/>
    </source>
</evidence>
<evidence type="ECO:0000256" key="7">
    <source>
        <dbReference type="SAM" id="MobiDB-lite"/>
    </source>
</evidence>
<dbReference type="EC" id="4.1.1.97" evidence="3"/>
<feature type="region of interest" description="Disordered" evidence="7">
    <location>
        <begin position="1"/>
        <end position="37"/>
    </location>
</feature>
<dbReference type="Pfam" id="PF09349">
    <property type="entry name" value="OHCU_decarbox"/>
    <property type="match status" value="1"/>
</dbReference>
<evidence type="ECO:0000256" key="3">
    <source>
        <dbReference type="ARBA" id="ARBA00012257"/>
    </source>
</evidence>
<feature type="compositionally biased region" description="Basic and acidic residues" evidence="7">
    <location>
        <begin position="95"/>
        <end position="108"/>
    </location>
</feature>
<evidence type="ECO:0000256" key="4">
    <source>
        <dbReference type="ARBA" id="ARBA00022631"/>
    </source>
</evidence>
<dbReference type="GO" id="GO:0051997">
    <property type="term" value="F:2-oxo-4-hydroxy-4-carboxy-5-ureidoimidazoline decarboxylase activity"/>
    <property type="evidence" value="ECO:0007669"/>
    <property type="project" value="UniProtKB-EC"/>
</dbReference>
<evidence type="ECO:0000313" key="9">
    <source>
        <dbReference type="EMBL" id="KAK8392419.1"/>
    </source>
</evidence>
<comment type="caution">
    <text evidence="9">The sequence shown here is derived from an EMBL/GenBank/DDBJ whole genome shotgun (WGS) entry which is preliminary data.</text>
</comment>
<gene>
    <name evidence="9" type="ORF">O3P69_014649</name>
</gene>